<evidence type="ECO:0000256" key="3">
    <source>
        <dbReference type="RuleBase" id="RU000363"/>
    </source>
</evidence>
<dbReference type="OrthoDB" id="9804774at2"/>
<name>A0A1H3W2I6_9SPHI</name>
<dbReference type="PRINTS" id="PR00081">
    <property type="entry name" value="GDHRDH"/>
</dbReference>
<organism evidence="4 5">
    <name type="scientific">Pedobacter hartonius</name>
    <dbReference type="NCBI Taxonomy" id="425514"/>
    <lineage>
        <taxon>Bacteria</taxon>
        <taxon>Pseudomonadati</taxon>
        <taxon>Bacteroidota</taxon>
        <taxon>Sphingobacteriia</taxon>
        <taxon>Sphingobacteriales</taxon>
        <taxon>Sphingobacteriaceae</taxon>
        <taxon>Pedobacter</taxon>
    </lineage>
</organism>
<proteinExistence type="inferred from homology"/>
<dbReference type="Pfam" id="PF00106">
    <property type="entry name" value="adh_short"/>
    <property type="match status" value="1"/>
</dbReference>
<dbReference type="RefSeq" id="WP_090554137.1">
    <property type="nucleotide sequence ID" value="NZ_FNRA01000001.1"/>
</dbReference>
<keyword evidence="2" id="KW-0560">Oxidoreductase</keyword>
<protein>
    <submittedName>
        <fullName evidence="4">NAD(P)-dependent dehydrogenase, short-chain alcohol dehydrogenase family</fullName>
    </submittedName>
</protein>
<evidence type="ECO:0000313" key="5">
    <source>
        <dbReference type="Proteomes" id="UP000198850"/>
    </source>
</evidence>
<dbReference type="PANTHER" id="PTHR42760">
    <property type="entry name" value="SHORT-CHAIN DEHYDROGENASES/REDUCTASES FAMILY MEMBER"/>
    <property type="match status" value="1"/>
</dbReference>
<dbReference type="FunFam" id="3.40.50.720:FF:000084">
    <property type="entry name" value="Short-chain dehydrogenase reductase"/>
    <property type="match status" value="1"/>
</dbReference>
<dbReference type="InterPro" id="IPR002347">
    <property type="entry name" value="SDR_fam"/>
</dbReference>
<evidence type="ECO:0000256" key="1">
    <source>
        <dbReference type="ARBA" id="ARBA00006484"/>
    </source>
</evidence>
<dbReference type="AlphaFoldDB" id="A0A1H3W2I6"/>
<dbReference type="PANTHER" id="PTHR42760:SF133">
    <property type="entry name" value="3-OXOACYL-[ACYL-CARRIER-PROTEIN] REDUCTASE"/>
    <property type="match status" value="1"/>
</dbReference>
<comment type="similarity">
    <text evidence="1 3">Belongs to the short-chain dehydrogenases/reductases (SDR) family.</text>
</comment>
<dbReference type="Proteomes" id="UP000198850">
    <property type="component" value="Unassembled WGS sequence"/>
</dbReference>
<dbReference type="STRING" id="425514.SAMN05443550_10174"/>
<dbReference type="PROSITE" id="PS00061">
    <property type="entry name" value="ADH_SHORT"/>
    <property type="match status" value="1"/>
</dbReference>
<dbReference type="EMBL" id="FNRA01000001">
    <property type="protein sequence ID" value="SDZ81405.1"/>
    <property type="molecule type" value="Genomic_DNA"/>
</dbReference>
<dbReference type="GO" id="GO:0016616">
    <property type="term" value="F:oxidoreductase activity, acting on the CH-OH group of donors, NAD or NADP as acceptor"/>
    <property type="evidence" value="ECO:0007669"/>
    <property type="project" value="TreeGrafter"/>
</dbReference>
<accession>A0A1H3W2I6</accession>
<dbReference type="SUPFAM" id="SSF51735">
    <property type="entry name" value="NAD(P)-binding Rossmann-fold domains"/>
    <property type="match status" value="1"/>
</dbReference>
<keyword evidence="5" id="KW-1185">Reference proteome</keyword>
<dbReference type="InterPro" id="IPR020904">
    <property type="entry name" value="Sc_DH/Rdtase_CS"/>
</dbReference>
<dbReference type="Gene3D" id="3.40.50.720">
    <property type="entry name" value="NAD(P)-binding Rossmann-like Domain"/>
    <property type="match status" value="1"/>
</dbReference>
<dbReference type="NCBIfam" id="NF005095">
    <property type="entry name" value="PRK06523.1"/>
    <property type="match status" value="1"/>
</dbReference>
<dbReference type="PRINTS" id="PR00080">
    <property type="entry name" value="SDRFAMILY"/>
</dbReference>
<evidence type="ECO:0000256" key="2">
    <source>
        <dbReference type="ARBA" id="ARBA00023002"/>
    </source>
</evidence>
<gene>
    <name evidence="4" type="ORF">SAMN05443550_10174</name>
</gene>
<dbReference type="InterPro" id="IPR036291">
    <property type="entry name" value="NAD(P)-bd_dom_sf"/>
</dbReference>
<reference evidence="4 5" key="1">
    <citation type="submission" date="2016-10" db="EMBL/GenBank/DDBJ databases">
        <authorList>
            <person name="de Groot N.N."/>
        </authorList>
    </citation>
    <scope>NUCLEOTIDE SEQUENCE [LARGE SCALE GENOMIC DNA]</scope>
    <source>
        <strain evidence="4 5">DSM 19033</strain>
    </source>
</reference>
<evidence type="ECO:0000313" key="4">
    <source>
        <dbReference type="EMBL" id="SDZ81405.1"/>
    </source>
</evidence>
<sequence>MQNEQNYNNELEGKIALVTGGTKGIGKAIADKLTQAGAKVIVIARNQVEKPNSHHHFLAGDIADARDTENLVKKIVDEFGKVDILINNVGGLNSPGGGYSVLTDEHWEKDLRVNLLSAVRLDRLLLPMMIAQKSGVIIHISSASGLVPQWEANLVYGVAKSALITYSKTLSNEVTHKGVRVLAVSPGLVKTEGMEKFIESYANKAGISVEQMTQIMMDKIGGVPMGRLSEPAEIADFVSFLVSPKAAYLTGANYLIDGGNIPVS</sequence>